<proteinExistence type="predicted"/>
<dbReference type="EMBL" id="AP017424">
    <property type="protein sequence ID" value="BAU83402.1"/>
    <property type="molecule type" value="Genomic_DNA"/>
</dbReference>
<keyword evidence="2" id="KW-1185">Reference proteome</keyword>
<organism evidence="1 2">
    <name type="scientific">Streptomyces laurentii</name>
    <dbReference type="NCBI Taxonomy" id="39478"/>
    <lineage>
        <taxon>Bacteria</taxon>
        <taxon>Bacillati</taxon>
        <taxon>Actinomycetota</taxon>
        <taxon>Actinomycetes</taxon>
        <taxon>Kitasatosporales</taxon>
        <taxon>Streptomycetaceae</taxon>
        <taxon>Streptomyces</taxon>
    </lineage>
</organism>
<protein>
    <submittedName>
        <fullName evidence="1">Uncharacterized protein</fullName>
    </submittedName>
</protein>
<evidence type="ECO:0000313" key="2">
    <source>
        <dbReference type="Proteomes" id="UP000217676"/>
    </source>
</evidence>
<accession>A0A161JVZ5</accession>
<dbReference type="AlphaFoldDB" id="A0A161JVZ5"/>
<dbReference type="RefSeq" id="WP_359875502.1">
    <property type="nucleotide sequence ID" value="NZ_JBEYHT010000012.1"/>
</dbReference>
<dbReference type="KEGG" id="slau:SLA_2475"/>
<name>A0A161JVZ5_STRLU</name>
<sequence length="148" mass="16391">MTVAPERPVAALRQGRDLVSPELFDRLTTFCADEYSLDAGMAARIMDEALAFLYVAGTTEREHIMAPSRAVDPAWHTFMLHTQEYAAWCEQHFGRYLHHAPNSKTRTRGLMYDVTDAITAAGFAVDKSLWGIAADCNEPTCCSDGPCC</sequence>
<dbReference type="Proteomes" id="UP000217676">
    <property type="component" value="Chromosome"/>
</dbReference>
<gene>
    <name evidence="1" type="ORF">SLA_2475</name>
</gene>
<reference evidence="1 2" key="1">
    <citation type="journal article" date="2016" name="Genome Announc.">
        <title>Complete Genome Sequence of Thiostrepton-Producing Streptomyces laurentii ATCC 31255.</title>
        <authorList>
            <person name="Doi K."/>
            <person name="Fujino Y."/>
            <person name="Nagayoshi Y."/>
            <person name="Ohshima T."/>
            <person name="Ogata S."/>
        </authorList>
    </citation>
    <scope>NUCLEOTIDE SEQUENCE [LARGE SCALE GENOMIC DNA]</scope>
    <source>
        <strain evidence="1 2">ATCC 31255</strain>
    </source>
</reference>
<evidence type="ECO:0000313" key="1">
    <source>
        <dbReference type="EMBL" id="BAU83402.1"/>
    </source>
</evidence>